<dbReference type="RefSeq" id="WP_091144898.1">
    <property type="nucleotide sequence ID" value="NZ_FNAI01000001.1"/>
</dbReference>
<dbReference type="Gene3D" id="3.30.420.250">
    <property type="match status" value="1"/>
</dbReference>
<sequence>MSEHNYNYHDDNFSLDKAEGYTLLIQIEKAAFTYAIADENKLVAWAENHPLDELTDPQELLDLLSAKYKQVVVGLPSGGFTLLPKSMFNLDHITDLARYLDVKTGQKVLAQDLDAENVIIYKTQEDVLAAAEEFGLRNAVFSLQGWVNAIAKNTPGDSDLYLDINVNNVDILNFKAGKLRFYNTFEFNGDDELAYFAAFVSDELALPPSLINIYLSGDINADDKSISRLAEFFAQVQVNTLTVLQLPEEIVAHRILSIAALSLCVSSEAV</sequence>
<gene>
    <name evidence="1" type="ORF">SAMN05216464_101877</name>
</gene>
<protein>
    <recommendedName>
        <fullName evidence="3">DUF3822 family protein</fullName>
    </recommendedName>
</protein>
<dbReference type="Pfam" id="PF12864">
    <property type="entry name" value="DUF3822"/>
    <property type="match status" value="1"/>
</dbReference>
<dbReference type="AlphaFoldDB" id="A0A1G6V652"/>
<dbReference type="Proteomes" id="UP000199072">
    <property type="component" value="Unassembled WGS sequence"/>
</dbReference>
<proteinExistence type="predicted"/>
<accession>A0A1G6V652</accession>
<reference evidence="1 2" key="1">
    <citation type="submission" date="2016-10" db="EMBL/GenBank/DDBJ databases">
        <authorList>
            <person name="de Groot N.N."/>
        </authorList>
    </citation>
    <scope>NUCLEOTIDE SEQUENCE [LARGE SCALE GENOMIC DNA]</scope>
    <source>
        <strain evidence="1 2">47C3B</strain>
    </source>
</reference>
<keyword evidence="2" id="KW-1185">Reference proteome</keyword>
<name>A0A1G6V652_9SPHI</name>
<dbReference type="OrthoDB" id="765136at2"/>
<organism evidence="1 2">
    <name type="scientific">Mucilaginibacter pineti</name>
    <dbReference type="NCBI Taxonomy" id="1391627"/>
    <lineage>
        <taxon>Bacteria</taxon>
        <taxon>Pseudomonadati</taxon>
        <taxon>Bacteroidota</taxon>
        <taxon>Sphingobacteriia</taxon>
        <taxon>Sphingobacteriales</taxon>
        <taxon>Sphingobacteriaceae</taxon>
        <taxon>Mucilaginibacter</taxon>
    </lineage>
</organism>
<evidence type="ECO:0000313" key="1">
    <source>
        <dbReference type="EMBL" id="SDD49072.1"/>
    </source>
</evidence>
<evidence type="ECO:0000313" key="2">
    <source>
        <dbReference type="Proteomes" id="UP000199072"/>
    </source>
</evidence>
<dbReference type="STRING" id="1391627.SAMN05216464_101877"/>
<dbReference type="EMBL" id="FNAI01000001">
    <property type="protein sequence ID" value="SDD49072.1"/>
    <property type="molecule type" value="Genomic_DNA"/>
</dbReference>
<dbReference type="Gene3D" id="3.30.420.260">
    <property type="match status" value="1"/>
</dbReference>
<dbReference type="InterPro" id="IPR024213">
    <property type="entry name" value="DUF3822"/>
</dbReference>
<evidence type="ECO:0008006" key="3">
    <source>
        <dbReference type="Google" id="ProtNLM"/>
    </source>
</evidence>
<dbReference type="CDD" id="cd24013">
    <property type="entry name" value="ASKHA_ATPase_BT3980-like"/>
    <property type="match status" value="1"/>
</dbReference>